<dbReference type="PANTHER" id="PTHR30573:SF0">
    <property type="entry name" value="QUINOLINATE SYNTHASE, CHLOROPLASTIC"/>
    <property type="match status" value="1"/>
</dbReference>
<comment type="similarity">
    <text evidence="9">Belongs to the quinolinate synthase family. Type 2 subfamily.</text>
</comment>
<protein>
    <recommendedName>
        <fullName evidence="2 9">Quinolinate synthase</fullName>
        <ecNumber evidence="2 9">2.5.1.72</ecNumber>
    </recommendedName>
</protein>
<proteinExistence type="inferred from homology"/>
<dbReference type="HAMAP" id="MF_00568">
    <property type="entry name" value="NadA_type2"/>
    <property type="match status" value="1"/>
</dbReference>
<feature type="binding site" evidence="9">
    <location>
        <position position="315"/>
    </location>
    <ligand>
        <name>[4Fe-4S] cluster</name>
        <dbReference type="ChEBI" id="CHEBI:49883"/>
    </ligand>
</feature>
<evidence type="ECO:0000256" key="6">
    <source>
        <dbReference type="ARBA" id="ARBA00022723"/>
    </source>
</evidence>
<comment type="pathway">
    <text evidence="1 9">Cofactor biosynthesis; NAD(+) biosynthesis; quinolinate from iminoaspartate: step 1/1.</text>
</comment>
<evidence type="ECO:0000256" key="4">
    <source>
        <dbReference type="ARBA" id="ARBA00022642"/>
    </source>
</evidence>
<dbReference type="InterPro" id="IPR003473">
    <property type="entry name" value="NadA"/>
</dbReference>
<organism evidence="11 12">
    <name type="scientific">Paenibacillus plantiphilus</name>
    <dbReference type="NCBI Taxonomy" id="2905650"/>
    <lineage>
        <taxon>Bacteria</taxon>
        <taxon>Bacillati</taxon>
        <taxon>Bacillota</taxon>
        <taxon>Bacilli</taxon>
        <taxon>Bacillales</taxon>
        <taxon>Paenibacillaceae</taxon>
        <taxon>Paenibacillus</taxon>
    </lineage>
</organism>
<dbReference type="PANTHER" id="PTHR30573">
    <property type="entry name" value="QUINOLINATE SYNTHETASE A"/>
    <property type="match status" value="1"/>
</dbReference>
<keyword evidence="7 9" id="KW-0408">Iron</keyword>
<accession>A0ABN8H1Y2</accession>
<keyword evidence="12" id="KW-1185">Reference proteome</keyword>
<keyword evidence="3 9" id="KW-0004">4Fe-4S</keyword>
<feature type="binding site" evidence="9">
    <location>
        <begin position="168"/>
        <end position="170"/>
    </location>
    <ligand>
        <name>iminosuccinate</name>
        <dbReference type="ChEBI" id="CHEBI:77875"/>
    </ligand>
</feature>
<keyword evidence="5 9" id="KW-0808">Transferase</keyword>
<dbReference type="EC" id="2.5.1.72" evidence="2 9"/>
<dbReference type="Gene3D" id="3.40.50.10800">
    <property type="entry name" value="NadA-like"/>
    <property type="match status" value="3"/>
</dbReference>
<sequence length="358" mass="40822">MFLKRNGYANDEYRNPYIDLIITTQRLLPTEFVHQFTKSVKRGEIAMEALALERKAEQNRELRERLMQLKKERNAIILAHYYQRDEIQEVADFRGDSFLLAQKAAQTDADVIVFCGVHFMGESAKILAPNKTVIIPDERAGCPMADMVNVDGLRKLKAQHPNATVVTYINSSAEIKAETDICCTSANAVRVVNSVESEEVIWVPDKNLGHYVQQNTDKKMIIWEGYCNTHDMLTVKDVEEMKAQYPNAEFVVHPECRPEVVELGDFVGSTTAILKYCKESSNKEFIVGTEDGTGYQLRLDSPDKTFHFATKYLVCPNMKVNNLKKLVKCLETMQQQIYVPEQVAAQARLSLERMLQVK</sequence>
<dbReference type="NCBIfam" id="NF006878">
    <property type="entry name" value="PRK09375.1-2"/>
    <property type="match status" value="1"/>
</dbReference>
<comment type="subcellular location">
    <subcellularLocation>
        <location evidence="9">Cytoplasm</location>
    </subcellularLocation>
</comment>
<keyword evidence="9" id="KW-0963">Cytoplasm</keyword>
<dbReference type="Pfam" id="PF02445">
    <property type="entry name" value="NadA"/>
    <property type="match status" value="1"/>
</dbReference>
<evidence type="ECO:0000313" key="12">
    <source>
        <dbReference type="Proteomes" id="UP000838686"/>
    </source>
</evidence>
<feature type="binding site" evidence="9">
    <location>
        <begin position="253"/>
        <end position="255"/>
    </location>
    <ligand>
        <name>iminosuccinate</name>
        <dbReference type="ChEBI" id="CHEBI:77875"/>
    </ligand>
</feature>
<dbReference type="InterPro" id="IPR036094">
    <property type="entry name" value="NadA_sf"/>
</dbReference>
<evidence type="ECO:0000256" key="9">
    <source>
        <dbReference type="HAMAP-Rule" id="MF_00568"/>
    </source>
</evidence>
<dbReference type="SUPFAM" id="SSF142754">
    <property type="entry name" value="NadA-like"/>
    <property type="match status" value="1"/>
</dbReference>
<feature type="binding site" evidence="9">
    <location>
        <position position="270"/>
    </location>
    <ligand>
        <name>iminosuccinate</name>
        <dbReference type="ChEBI" id="CHEBI:77875"/>
    </ligand>
</feature>
<dbReference type="Proteomes" id="UP000838686">
    <property type="component" value="Unassembled WGS sequence"/>
</dbReference>
<feature type="binding site" evidence="9">
    <location>
        <position position="142"/>
    </location>
    <ligand>
        <name>[4Fe-4S] cluster</name>
        <dbReference type="ChEBI" id="CHEBI:49883"/>
    </ligand>
</feature>
<dbReference type="NCBIfam" id="NF006879">
    <property type="entry name" value="PRK09375.1-4"/>
    <property type="match status" value="1"/>
</dbReference>
<evidence type="ECO:0000256" key="2">
    <source>
        <dbReference type="ARBA" id="ARBA00012669"/>
    </source>
</evidence>
<evidence type="ECO:0000256" key="7">
    <source>
        <dbReference type="ARBA" id="ARBA00023004"/>
    </source>
</evidence>
<dbReference type="NCBIfam" id="TIGR00550">
    <property type="entry name" value="nadA"/>
    <property type="match status" value="1"/>
</dbReference>
<evidence type="ECO:0000256" key="10">
    <source>
        <dbReference type="SAM" id="Coils"/>
    </source>
</evidence>
<evidence type="ECO:0000256" key="5">
    <source>
        <dbReference type="ARBA" id="ARBA00022679"/>
    </source>
</evidence>
<comment type="catalytic activity">
    <reaction evidence="9">
        <text>iminosuccinate + dihydroxyacetone phosphate = quinolinate + phosphate + 2 H2O + H(+)</text>
        <dbReference type="Rhea" id="RHEA:25888"/>
        <dbReference type="ChEBI" id="CHEBI:15377"/>
        <dbReference type="ChEBI" id="CHEBI:15378"/>
        <dbReference type="ChEBI" id="CHEBI:29959"/>
        <dbReference type="ChEBI" id="CHEBI:43474"/>
        <dbReference type="ChEBI" id="CHEBI:57642"/>
        <dbReference type="ChEBI" id="CHEBI:77875"/>
        <dbReference type="EC" id="2.5.1.72"/>
    </reaction>
</comment>
<gene>
    <name evidence="9 11" type="primary">nadA</name>
    <name evidence="11" type="ORF">PAECIP111893_05097</name>
</gene>
<comment type="function">
    <text evidence="9">Catalyzes the condensation of iminoaspartate with dihydroxyacetone phosphate to form quinolinate.</text>
</comment>
<evidence type="ECO:0000256" key="1">
    <source>
        <dbReference type="ARBA" id="ARBA00005065"/>
    </source>
</evidence>
<dbReference type="InterPro" id="IPR023066">
    <property type="entry name" value="Quinolinate_synth_type2"/>
</dbReference>
<feature type="coiled-coil region" evidence="10">
    <location>
        <begin position="52"/>
        <end position="79"/>
    </location>
</feature>
<comment type="cofactor">
    <cofactor evidence="9">
        <name>[4Fe-4S] cluster</name>
        <dbReference type="ChEBI" id="CHEBI:49883"/>
    </cofactor>
    <text evidence="9">Binds 1 [4Fe-4S] cluster per subunit.</text>
</comment>
<evidence type="ECO:0000313" key="11">
    <source>
        <dbReference type="EMBL" id="CAH1224210.1"/>
    </source>
</evidence>
<feature type="binding site" evidence="9">
    <location>
        <position position="80"/>
    </location>
    <ligand>
        <name>iminosuccinate</name>
        <dbReference type="ChEBI" id="CHEBI:77875"/>
    </ligand>
</feature>
<dbReference type="GO" id="GO:0016740">
    <property type="term" value="F:transferase activity"/>
    <property type="evidence" value="ECO:0007669"/>
    <property type="project" value="UniProtKB-KW"/>
</dbReference>
<feature type="binding site" evidence="9">
    <location>
        <position position="227"/>
    </location>
    <ligand>
        <name>[4Fe-4S] cluster</name>
        <dbReference type="ChEBI" id="CHEBI:49883"/>
    </ligand>
</feature>
<keyword evidence="4 9" id="KW-0662">Pyridine nucleotide biosynthesis</keyword>
<feature type="binding site" evidence="9">
    <location>
        <position position="97"/>
    </location>
    <ligand>
        <name>iminosuccinate</name>
        <dbReference type="ChEBI" id="CHEBI:77875"/>
    </ligand>
</feature>
<dbReference type="EMBL" id="CAKMMF010000045">
    <property type="protein sequence ID" value="CAH1224210.1"/>
    <property type="molecule type" value="Genomic_DNA"/>
</dbReference>
<reference evidence="11" key="1">
    <citation type="submission" date="2022-01" db="EMBL/GenBank/DDBJ databases">
        <authorList>
            <person name="Criscuolo A."/>
        </authorList>
    </citation>
    <scope>NUCLEOTIDE SEQUENCE</scope>
    <source>
        <strain evidence="11">CIP111893</strain>
    </source>
</reference>
<keyword evidence="6 9" id="KW-0479">Metal-binding</keyword>
<name>A0ABN8H1Y2_9BACL</name>
<comment type="caution">
    <text evidence="11">The sequence shown here is derived from an EMBL/GenBank/DDBJ whole genome shotgun (WGS) entry which is preliminary data.</text>
</comment>
<keyword evidence="10" id="KW-0175">Coiled coil</keyword>
<evidence type="ECO:0000256" key="3">
    <source>
        <dbReference type="ARBA" id="ARBA00022485"/>
    </source>
</evidence>
<evidence type="ECO:0000256" key="8">
    <source>
        <dbReference type="ARBA" id="ARBA00023014"/>
    </source>
</evidence>
<feature type="binding site" evidence="9">
    <location>
        <position position="185"/>
    </location>
    <ligand>
        <name>iminosuccinate</name>
        <dbReference type="ChEBI" id="CHEBI:77875"/>
    </ligand>
</feature>
<keyword evidence="8 9" id="KW-0411">Iron-sulfur</keyword>